<protein>
    <submittedName>
        <fullName evidence="2">Uncharacterized protein</fullName>
    </submittedName>
</protein>
<dbReference type="Proteomes" id="UP000649259">
    <property type="component" value="Unassembled WGS sequence"/>
</dbReference>
<comment type="caution">
    <text evidence="2">The sequence shown here is derived from an EMBL/GenBank/DDBJ whole genome shotgun (WGS) entry which is preliminary data.</text>
</comment>
<name>A0ABQ3S5T1_9ACTN</name>
<feature type="region of interest" description="Disordered" evidence="1">
    <location>
        <begin position="20"/>
        <end position="99"/>
    </location>
</feature>
<evidence type="ECO:0000256" key="1">
    <source>
        <dbReference type="SAM" id="MobiDB-lite"/>
    </source>
</evidence>
<proteinExistence type="predicted"/>
<sequence length="99" mass="10096">MQSAAPVASGVRNAVILRLARGSQDGQEHEASGRGAFQDAPGSVGGAGAGVGDAEESGSEQTDRFRRTPKAQKEEGRPVVRAPLPGGVSRGRTSINARS</sequence>
<feature type="compositionally biased region" description="Basic and acidic residues" evidence="1">
    <location>
        <begin position="61"/>
        <end position="78"/>
    </location>
</feature>
<keyword evidence="3" id="KW-1185">Reference proteome</keyword>
<evidence type="ECO:0000313" key="2">
    <source>
        <dbReference type="EMBL" id="GHI63493.1"/>
    </source>
</evidence>
<accession>A0ABQ3S5T1</accession>
<evidence type="ECO:0000313" key="3">
    <source>
        <dbReference type="Proteomes" id="UP000649259"/>
    </source>
</evidence>
<dbReference type="EMBL" id="BNEB01000005">
    <property type="protein sequence ID" value="GHI63493.1"/>
    <property type="molecule type" value="Genomic_DNA"/>
</dbReference>
<gene>
    <name evidence="2" type="ORF">Saso_51430</name>
</gene>
<organism evidence="2 3">
    <name type="scientific">Streptomyces asoensis</name>
    <dbReference type="NCBI Taxonomy" id="249586"/>
    <lineage>
        <taxon>Bacteria</taxon>
        <taxon>Bacillati</taxon>
        <taxon>Actinomycetota</taxon>
        <taxon>Actinomycetes</taxon>
        <taxon>Kitasatosporales</taxon>
        <taxon>Streptomycetaceae</taxon>
        <taxon>Streptomyces</taxon>
    </lineage>
</organism>
<reference evidence="3" key="1">
    <citation type="submission" date="2023-07" db="EMBL/GenBank/DDBJ databases">
        <title>Whole genome shotgun sequence of Streptomyces cacaoi subsp. asoensis NBRC 13813.</title>
        <authorList>
            <person name="Komaki H."/>
            <person name="Tamura T."/>
        </authorList>
    </citation>
    <scope>NUCLEOTIDE SEQUENCE [LARGE SCALE GENOMIC DNA]</scope>
    <source>
        <strain evidence="3">NBRC 13813</strain>
    </source>
</reference>